<protein>
    <submittedName>
        <fullName evidence="1">Uncharacterized protein</fullName>
    </submittedName>
</protein>
<evidence type="ECO:0000313" key="1">
    <source>
        <dbReference type="EMBL" id="KAK4008720.1"/>
    </source>
</evidence>
<dbReference type="EMBL" id="JAOYFB010000002">
    <property type="protein sequence ID" value="KAK4008720.1"/>
    <property type="molecule type" value="Genomic_DNA"/>
</dbReference>
<name>A0ABQ9Z751_9CRUS</name>
<organism evidence="1 2">
    <name type="scientific">Daphnia magna</name>
    <dbReference type="NCBI Taxonomy" id="35525"/>
    <lineage>
        <taxon>Eukaryota</taxon>
        <taxon>Metazoa</taxon>
        <taxon>Ecdysozoa</taxon>
        <taxon>Arthropoda</taxon>
        <taxon>Crustacea</taxon>
        <taxon>Branchiopoda</taxon>
        <taxon>Diplostraca</taxon>
        <taxon>Cladocera</taxon>
        <taxon>Anomopoda</taxon>
        <taxon>Daphniidae</taxon>
        <taxon>Daphnia</taxon>
    </lineage>
</organism>
<sequence>MNKTGRTQDNLFLGCHTNGKCIRQSTNRVMYGRERDRNKTKVEWKYLELLKIECLKKSPFDDELNVVKTLKETNRCMARKKENERMERRELFCFFFPEKGDTAQRPILPDGLVLPLFFVL</sequence>
<accession>A0ABQ9Z751</accession>
<keyword evidence="2" id="KW-1185">Reference proteome</keyword>
<dbReference type="Proteomes" id="UP001234178">
    <property type="component" value="Unassembled WGS sequence"/>
</dbReference>
<gene>
    <name evidence="1" type="ORF">OUZ56_013853</name>
</gene>
<reference evidence="1 2" key="1">
    <citation type="journal article" date="2023" name="Nucleic Acids Res.">
        <title>The hologenome of Daphnia magna reveals possible DNA methylation and microbiome-mediated evolution of the host genome.</title>
        <authorList>
            <person name="Chaturvedi A."/>
            <person name="Li X."/>
            <person name="Dhandapani V."/>
            <person name="Marshall H."/>
            <person name="Kissane S."/>
            <person name="Cuenca-Cambronero M."/>
            <person name="Asole G."/>
            <person name="Calvet F."/>
            <person name="Ruiz-Romero M."/>
            <person name="Marangio P."/>
            <person name="Guigo R."/>
            <person name="Rago D."/>
            <person name="Mirbahai L."/>
            <person name="Eastwood N."/>
            <person name="Colbourne J.K."/>
            <person name="Zhou J."/>
            <person name="Mallon E."/>
            <person name="Orsini L."/>
        </authorList>
    </citation>
    <scope>NUCLEOTIDE SEQUENCE [LARGE SCALE GENOMIC DNA]</scope>
    <source>
        <strain evidence="1">LRV0_1</strain>
    </source>
</reference>
<comment type="caution">
    <text evidence="1">The sequence shown here is derived from an EMBL/GenBank/DDBJ whole genome shotgun (WGS) entry which is preliminary data.</text>
</comment>
<proteinExistence type="predicted"/>
<evidence type="ECO:0000313" key="2">
    <source>
        <dbReference type="Proteomes" id="UP001234178"/>
    </source>
</evidence>